<feature type="transmembrane region" description="Helical" evidence="8">
    <location>
        <begin position="6"/>
        <end position="27"/>
    </location>
</feature>
<feature type="transmembrane region" description="Helical" evidence="8">
    <location>
        <begin position="296"/>
        <end position="322"/>
    </location>
</feature>
<dbReference type="InterPro" id="IPR050277">
    <property type="entry name" value="Sodium:Solute_Symporter"/>
</dbReference>
<feature type="transmembrane region" description="Helical" evidence="8">
    <location>
        <begin position="411"/>
        <end position="430"/>
    </location>
</feature>
<evidence type="ECO:0000256" key="8">
    <source>
        <dbReference type="SAM" id="Phobius"/>
    </source>
</evidence>
<comment type="caution">
    <text evidence="9">The sequence shown here is derived from an EMBL/GenBank/DDBJ whole genome shotgun (WGS) entry which is preliminary data.</text>
</comment>
<evidence type="ECO:0000256" key="3">
    <source>
        <dbReference type="ARBA" id="ARBA00022448"/>
    </source>
</evidence>
<dbReference type="Proteomes" id="UP001595880">
    <property type="component" value="Unassembled WGS sequence"/>
</dbReference>
<dbReference type="InterPro" id="IPR038377">
    <property type="entry name" value="Na/Glc_symporter_sf"/>
</dbReference>
<feature type="transmembrane region" description="Helical" evidence="8">
    <location>
        <begin position="360"/>
        <end position="379"/>
    </location>
</feature>
<evidence type="ECO:0000256" key="1">
    <source>
        <dbReference type="ARBA" id="ARBA00004141"/>
    </source>
</evidence>
<evidence type="ECO:0000256" key="7">
    <source>
        <dbReference type="RuleBase" id="RU362091"/>
    </source>
</evidence>
<feature type="transmembrane region" description="Helical" evidence="8">
    <location>
        <begin position="70"/>
        <end position="96"/>
    </location>
</feature>
<dbReference type="RefSeq" id="WP_390200705.1">
    <property type="nucleotide sequence ID" value="NZ_JBHSDV010000006.1"/>
</dbReference>
<feature type="transmembrane region" description="Helical" evidence="8">
    <location>
        <begin position="187"/>
        <end position="207"/>
    </location>
</feature>
<keyword evidence="4 8" id="KW-0812">Transmembrane</keyword>
<evidence type="ECO:0000256" key="5">
    <source>
        <dbReference type="ARBA" id="ARBA00022989"/>
    </source>
</evidence>
<feature type="transmembrane region" description="Helical" evidence="8">
    <location>
        <begin position="39"/>
        <end position="58"/>
    </location>
</feature>
<name>A0ABV8VXC4_9BACI</name>
<reference evidence="10" key="1">
    <citation type="journal article" date="2019" name="Int. J. Syst. Evol. Microbiol.">
        <title>The Global Catalogue of Microorganisms (GCM) 10K type strain sequencing project: providing services to taxonomists for standard genome sequencing and annotation.</title>
        <authorList>
            <consortium name="The Broad Institute Genomics Platform"/>
            <consortium name="The Broad Institute Genome Sequencing Center for Infectious Disease"/>
            <person name="Wu L."/>
            <person name="Ma J."/>
        </authorList>
    </citation>
    <scope>NUCLEOTIDE SEQUENCE [LARGE SCALE GENOMIC DNA]</scope>
    <source>
        <strain evidence="10">KACC 14058</strain>
    </source>
</reference>
<evidence type="ECO:0000313" key="9">
    <source>
        <dbReference type="EMBL" id="MFC4389166.1"/>
    </source>
</evidence>
<evidence type="ECO:0000313" key="10">
    <source>
        <dbReference type="Proteomes" id="UP001595880"/>
    </source>
</evidence>
<evidence type="ECO:0000256" key="4">
    <source>
        <dbReference type="ARBA" id="ARBA00022692"/>
    </source>
</evidence>
<feature type="transmembrane region" description="Helical" evidence="8">
    <location>
        <begin position="263"/>
        <end position="284"/>
    </location>
</feature>
<dbReference type="PANTHER" id="PTHR48086">
    <property type="entry name" value="SODIUM/PROLINE SYMPORTER-RELATED"/>
    <property type="match status" value="1"/>
</dbReference>
<evidence type="ECO:0000256" key="6">
    <source>
        <dbReference type="ARBA" id="ARBA00023136"/>
    </source>
</evidence>
<dbReference type="PANTHER" id="PTHR48086:SF7">
    <property type="entry name" value="SODIUM-SOLUTE SYMPORTER-RELATED"/>
    <property type="match status" value="1"/>
</dbReference>
<organism evidence="9 10">
    <name type="scientific">Gracilibacillus marinus</name>
    <dbReference type="NCBI Taxonomy" id="630535"/>
    <lineage>
        <taxon>Bacteria</taxon>
        <taxon>Bacillati</taxon>
        <taxon>Bacillota</taxon>
        <taxon>Bacilli</taxon>
        <taxon>Bacillales</taxon>
        <taxon>Bacillaceae</taxon>
        <taxon>Gracilibacillus</taxon>
    </lineage>
</organism>
<dbReference type="Pfam" id="PF00474">
    <property type="entry name" value="SSF"/>
    <property type="match status" value="1"/>
</dbReference>
<sequence>MELQSNPQLLWFIGIYAILMVSVGIYMSKKVSNSADFILAGKSLGPIVLMGTLLATWTGSGSISGGETSVAYSFGIIPSLLLMIPTVIGIFILYIIAPKIRAFGKYTISGILEAKYGSTARNIASVIVILAYVGIVSYQMTGLGFILNITTGMSVELGTIIAAILIIFLAMIGGLRSVSQTDAISGFLMVGGLLITVPIIISVAGGWDTIVSNVPESHLTSTGGLTTIQLMGYLIPSLFLLLSDQNMYQRLAASNSDRSSKKAAISWLIVMLLISPAISIIAFTSRSLFPDIDPGMALMATTTALPLGVGGILLAAAAAFIITTGNSYLLSAATNMTYDVYGKYINKHPSDKQQLLMTKVFIVVLGVISFLLISFFPTVLEVQMYSYTVYGAGITPAILAVFFWKRVTAIGGISSMIAGVITTLVWELVLQTPFEINSSVISVPVAIIVLIIVSLITQKHSNVQS</sequence>
<feature type="transmembrane region" description="Helical" evidence="8">
    <location>
        <begin position="153"/>
        <end position="175"/>
    </location>
</feature>
<proteinExistence type="inferred from homology"/>
<feature type="transmembrane region" description="Helical" evidence="8">
    <location>
        <begin position="123"/>
        <end position="147"/>
    </location>
</feature>
<comment type="similarity">
    <text evidence="2 7">Belongs to the sodium:solute symporter (SSF) (TC 2.A.21) family.</text>
</comment>
<dbReference type="CDD" id="cd10322">
    <property type="entry name" value="SLC5sbd"/>
    <property type="match status" value="1"/>
</dbReference>
<feature type="transmembrane region" description="Helical" evidence="8">
    <location>
        <begin position="219"/>
        <end position="242"/>
    </location>
</feature>
<comment type="subcellular location">
    <subcellularLocation>
        <location evidence="1">Membrane</location>
        <topology evidence="1">Multi-pass membrane protein</topology>
    </subcellularLocation>
</comment>
<accession>A0ABV8VXC4</accession>
<dbReference type="InterPro" id="IPR001734">
    <property type="entry name" value="Na/solute_symporter"/>
</dbReference>
<keyword evidence="3" id="KW-0813">Transport</keyword>
<gene>
    <name evidence="9" type="ORF">ACFOZ1_15400</name>
</gene>
<feature type="transmembrane region" description="Helical" evidence="8">
    <location>
        <begin position="436"/>
        <end position="456"/>
    </location>
</feature>
<keyword evidence="6 8" id="KW-0472">Membrane</keyword>
<dbReference type="PROSITE" id="PS50283">
    <property type="entry name" value="NA_SOLUT_SYMP_3"/>
    <property type="match status" value="1"/>
</dbReference>
<keyword evidence="5 8" id="KW-1133">Transmembrane helix</keyword>
<feature type="transmembrane region" description="Helical" evidence="8">
    <location>
        <begin position="385"/>
        <end position="404"/>
    </location>
</feature>
<dbReference type="EMBL" id="JBHSDV010000006">
    <property type="protein sequence ID" value="MFC4389166.1"/>
    <property type="molecule type" value="Genomic_DNA"/>
</dbReference>
<evidence type="ECO:0000256" key="2">
    <source>
        <dbReference type="ARBA" id="ARBA00006434"/>
    </source>
</evidence>
<keyword evidence="10" id="KW-1185">Reference proteome</keyword>
<protein>
    <submittedName>
        <fullName evidence="9">Sodium:solute symporter</fullName>
    </submittedName>
</protein>
<dbReference type="Gene3D" id="1.20.1730.10">
    <property type="entry name" value="Sodium/glucose cotransporter"/>
    <property type="match status" value="1"/>
</dbReference>